<gene>
    <name evidence="1" type="ORF">DESPIGER_1972</name>
</gene>
<protein>
    <recommendedName>
        <fullName evidence="3">MoaD/ThiS family protein</fullName>
    </recommendedName>
</protein>
<dbReference type="OrthoDB" id="5460212at2"/>
<dbReference type="Proteomes" id="UP000186323">
    <property type="component" value="Chromosome I"/>
</dbReference>
<accession>A0A1K1LGF3</accession>
<dbReference type="SUPFAM" id="SSF54285">
    <property type="entry name" value="MoaD/ThiS"/>
    <property type="match status" value="1"/>
</dbReference>
<reference evidence="2" key="1">
    <citation type="submission" date="2016-10" db="EMBL/GenBank/DDBJ databases">
        <authorList>
            <person name="Wegmann U."/>
        </authorList>
    </citation>
    <scope>NUCLEOTIDE SEQUENCE [LARGE SCALE GENOMIC DNA]</scope>
</reference>
<dbReference type="KEGG" id="dpg:DESPIGER_1972"/>
<keyword evidence="2" id="KW-1185">Reference proteome</keyword>
<evidence type="ECO:0000313" key="1">
    <source>
        <dbReference type="EMBL" id="SFV73796.1"/>
    </source>
</evidence>
<dbReference type="InterPro" id="IPR016155">
    <property type="entry name" value="Mopterin_synth/thiamin_S_b"/>
</dbReference>
<evidence type="ECO:0008006" key="3">
    <source>
        <dbReference type="Google" id="ProtNLM"/>
    </source>
</evidence>
<dbReference type="Gene3D" id="3.10.20.30">
    <property type="match status" value="1"/>
</dbReference>
<dbReference type="AlphaFoldDB" id="A0A1K1LGF3"/>
<dbReference type="RefSeq" id="WP_072336020.1">
    <property type="nucleotide sequence ID" value="NZ_CALJDE010000025.1"/>
</dbReference>
<evidence type="ECO:0000313" key="2">
    <source>
        <dbReference type="Proteomes" id="UP000186323"/>
    </source>
</evidence>
<organism evidence="1 2">
    <name type="scientific">Desulfovibrio piger</name>
    <dbReference type="NCBI Taxonomy" id="901"/>
    <lineage>
        <taxon>Bacteria</taxon>
        <taxon>Pseudomonadati</taxon>
        <taxon>Thermodesulfobacteriota</taxon>
        <taxon>Desulfovibrionia</taxon>
        <taxon>Desulfovibrionales</taxon>
        <taxon>Desulfovibrionaceae</taxon>
        <taxon>Desulfovibrio</taxon>
    </lineage>
</organism>
<name>A0A1K1LGF3_9BACT</name>
<dbReference type="InterPro" id="IPR012675">
    <property type="entry name" value="Beta-grasp_dom_sf"/>
</dbReference>
<dbReference type="EMBL" id="LT630450">
    <property type="protein sequence ID" value="SFV73796.1"/>
    <property type="molecule type" value="Genomic_DNA"/>
</dbReference>
<proteinExistence type="predicted"/>
<sequence length="83" mass="9316">MSETPRHLHCVKPEHTGARVTVRLQPEDLWLSIPRPKTSRQLLTALGLAEECALVARNGELLTPDRQIWPNDELLVRKVASVG</sequence>